<gene>
    <name evidence="13" type="ORF">AAG747_07415</name>
</gene>
<accession>A0AAW9S7N1</accession>
<dbReference type="InterPro" id="IPR032508">
    <property type="entry name" value="FecR_C"/>
</dbReference>
<evidence type="ECO:0000256" key="3">
    <source>
        <dbReference type="ARBA" id="ARBA00022452"/>
    </source>
</evidence>
<dbReference type="NCBIfam" id="TIGR04057">
    <property type="entry name" value="SusC_RagA_signa"/>
    <property type="match status" value="1"/>
</dbReference>
<dbReference type="InterPro" id="IPR023996">
    <property type="entry name" value="TonB-dep_OMP_SusC/RagA"/>
</dbReference>
<proteinExistence type="inferred from homology"/>
<dbReference type="Gene3D" id="2.170.130.10">
    <property type="entry name" value="TonB-dependent receptor, plug domain"/>
    <property type="match status" value="1"/>
</dbReference>
<evidence type="ECO:0000256" key="7">
    <source>
        <dbReference type="ARBA" id="ARBA00023237"/>
    </source>
</evidence>
<comment type="subcellular location">
    <subcellularLocation>
        <location evidence="1 8">Cell outer membrane</location>
        <topology evidence="1 8">Multi-pass membrane protein</topology>
    </subcellularLocation>
</comment>
<feature type="domain" description="Protein FecR C-terminal" evidence="12">
    <location>
        <begin position="49"/>
        <end position="116"/>
    </location>
</feature>
<reference evidence="13 14" key="1">
    <citation type="submission" date="2024-04" db="EMBL/GenBank/DDBJ databases">
        <title>Novel genus in family Flammeovirgaceae.</title>
        <authorList>
            <person name="Nguyen T.H."/>
            <person name="Vuong T.Q."/>
            <person name="Le H."/>
            <person name="Kim S.-G."/>
        </authorList>
    </citation>
    <scope>NUCLEOTIDE SEQUENCE [LARGE SCALE GENOMIC DNA]</scope>
    <source>
        <strain evidence="13 14">JCM 23209</strain>
    </source>
</reference>
<organism evidence="13 14">
    <name type="scientific">Rapidithrix thailandica</name>
    <dbReference type="NCBI Taxonomy" id="413964"/>
    <lineage>
        <taxon>Bacteria</taxon>
        <taxon>Pseudomonadati</taxon>
        <taxon>Bacteroidota</taxon>
        <taxon>Cytophagia</taxon>
        <taxon>Cytophagales</taxon>
        <taxon>Flammeovirgaceae</taxon>
        <taxon>Rapidithrix</taxon>
    </lineage>
</organism>
<dbReference type="AlphaFoldDB" id="A0AAW9S7N1"/>
<evidence type="ECO:0000256" key="9">
    <source>
        <dbReference type="RuleBase" id="RU003357"/>
    </source>
</evidence>
<dbReference type="PROSITE" id="PS52016">
    <property type="entry name" value="TONB_DEPENDENT_REC_3"/>
    <property type="match status" value="1"/>
</dbReference>
<protein>
    <submittedName>
        <fullName evidence="13">SusC/RagA family TonB-linked outer membrane protein</fullName>
    </submittedName>
</protein>
<dbReference type="Gene3D" id="2.60.40.1120">
    <property type="entry name" value="Carboxypeptidase-like, regulatory domain"/>
    <property type="match status" value="1"/>
</dbReference>
<name>A0AAW9S7N1_9BACT</name>
<dbReference type="NCBIfam" id="TIGR04056">
    <property type="entry name" value="OMP_RagA_SusC"/>
    <property type="match status" value="1"/>
</dbReference>
<dbReference type="InterPro" id="IPR036942">
    <property type="entry name" value="Beta-barrel_TonB_sf"/>
</dbReference>
<comment type="caution">
    <text evidence="13">The sequence shown here is derived from an EMBL/GenBank/DDBJ whole genome shotgun (WGS) entry which is preliminary data.</text>
</comment>
<comment type="similarity">
    <text evidence="8 9">Belongs to the TonB-dependent receptor family.</text>
</comment>
<dbReference type="Pfam" id="PF13715">
    <property type="entry name" value="CarbopepD_reg_2"/>
    <property type="match status" value="1"/>
</dbReference>
<evidence type="ECO:0000256" key="8">
    <source>
        <dbReference type="PROSITE-ProRule" id="PRU01360"/>
    </source>
</evidence>
<keyword evidence="6 8" id="KW-0472">Membrane</keyword>
<evidence type="ECO:0000313" key="14">
    <source>
        <dbReference type="Proteomes" id="UP001403385"/>
    </source>
</evidence>
<dbReference type="SUPFAM" id="SSF56935">
    <property type="entry name" value="Porins"/>
    <property type="match status" value="1"/>
</dbReference>
<evidence type="ECO:0000313" key="13">
    <source>
        <dbReference type="EMBL" id="MEN7547730.1"/>
    </source>
</evidence>
<dbReference type="RefSeq" id="WP_346820515.1">
    <property type="nucleotide sequence ID" value="NZ_JBDKWZ010000003.1"/>
</dbReference>
<evidence type="ECO:0000256" key="5">
    <source>
        <dbReference type="ARBA" id="ARBA00023077"/>
    </source>
</evidence>
<dbReference type="InterPro" id="IPR000531">
    <property type="entry name" value="Beta-barrel_TonB"/>
</dbReference>
<feature type="domain" description="TonB-dependent receptor-like beta-barrel" evidence="10">
    <location>
        <begin position="576"/>
        <end position="1116"/>
    </location>
</feature>
<dbReference type="InterPro" id="IPR037066">
    <property type="entry name" value="Plug_dom_sf"/>
</dbReference>
<evidence type="ECO:0000259" key="11">
    <source>
        <dbReference type="Pfam" id="PF07715"/>
    </source>
</evidence>
<dbReference type="InterPro" id="IPR008969">
    <property type="entry name" value="CarboxyPept-like_regulatory"/>
</dbReference>
<dbReference type="Pfam" id="PF00593">
    <property type="entry name" value="TonB_dep_Rec_b-barrel"/>
    <property type="match status" value="1"/>
</dbReference>
<evidence type="ECO:0000259" key="12">
    <source>
        <dbReference type="Pfam" id="PF16344"/>
    </source>
</evidence>
<evidence type="ECO:0000256" key="1">
    <source>
        <dbReference type="ARBA" id="ARBA00004571"/>
    </source>
</evidence>
<keyword evidence="3 8" id="KW-1134">Transmembrane beta strand</keyword>
<dbReference type="SUPFAM" id="SSF49464">
    <property type="entry name" value="Carboxypeptidase regulatory domain-like"/>
    <property type="match status" value="1"/>
</dbReference>
<keyword evidence="4 8" id="KW-0812">Transmembrane</keyword>
<dbReference type="InterPro" id="IPR023997">
    <property type="entry name" value="TonB-dep_OMP_SusC/RagA_CS"/>
</dbReference>
<sequence length="1155" mass="129872">MKWRTLRLIKMLSKLTFYGMLVQCLMVNLLLANSTIAQKSVYQVRVSLQMKDTKLKEIFAQLEERTDFKFFYDRKKVNLNKRVDIQFYNAPLSDLLSALSKQAQVKFRQANHDITVSPYNTKLSSKPEVAILQEVTIKGKITDEDGEPLPGVSILIKGSTKGTTSDIQGSYQIAVPEDATLIFSYIGYTTQEIALGGQSKIDVIMLVDTKQLEEVVVVGYGTQKKVNLTGAVDQITSESLKNRPVSNVAQAIQGISPNLNISVNNTGGEPGATQNWNIRGIGTLTGDGGTPYILVDGVPMDINNVNPNDIESVSVLKDAASAAIYGSKGTYGVVLITTKKGRKGKKISFQYSNNLAMAAPIRLPEGANSLAFAEAYNTAALNSNQGVVFDDATLQRIRDYQAGTLKEEAIDNPDDPGRWAEWGKGHANYDWYDIFYRDWSYRQKHDIKVSGGTENTSFYLSGGFFDQQGQYKFAGDSYKRYNLTANINTQVSKWMSLDFNAKYARSQTVYPNAWAGYDRHVLYHQITRKWPVNPLKDPNGNYIEGDVLKMKEGGKTKRYDNDLWLTVGTMLEPVKGWKTNIRFNWNAFARKQTYHNKNVQRQEPNGTFSNIAYPITSFGESMSNDEFYLANITTSYERQVGSHFFKAMVGVEDQLKKEHTLSGSKTKLVTDKIPSISTATGEQNIGDGLDHYSNRGFFGRLNYNFKEKYLLELNARYDGSSFFKEGKRWGFFPSASIGYNISKEPFWQGIDRVVNDLKIRGSWGSLGNSNLRWNERYLFVERIPVGARLGWIMGSERPAYTVAPGIISNNLTWETATTIDIGMDATFLDSRLGLTFDWYRRTTSDMFGRANTLPALLGTSAPKENNATLETEGIELVLSWQDEIGSDFQYNVKVNLADNYSTITEYNNPTNILSDYRVGQRLGDIWGYTTAGYFQSDDEVNNWADQTRFHTNWGAGDIKYEDLNGDGKIDWGDNTTDDPGDQRIIGNKNPRYTYGLSMGASWKGFDLNVFFQGVGKRDIALSSNTNVYWGFVGNMWQNSVFDAHLDYWSPDNPNAFYPKPYMSGEHTKNTKTQTKYLENGAYMRLKNIQIGYTLPSSLLNKIGLENARVYFSGENLLTFTKLTKLFDPETVGGAWGSGKIYPLQKVLSMGVNVSF</sequence>
<dbReference type="InterPro" id="IPR012910">
    <property type="entry name" value="Plug_dom"/>
</dbReference>
<evidence type="ECO:0000256" key="2">
    <source>
        <dbReference type="ARBA" id="ARBA00022448"/>
    </source>
</evidence>
<dbReference type="FunFam" id="2.60.40.1120:FF:000003">
    <property type="entry name" value="Outer membrane protein Omp121"/>
    <property type="match status" value="1"/>
</dbReference>
<dbReference type="Gene3D" id="3.55.50.30">
    <property type="match status" value="1"/>
</dbReference>
<evidence type="ECO:0000259" key="10">
    <source>
        <dbReference type="Pfam" id="PF00593"/>
    </source>
</evidence>
<evidence type="ECO:0000256" key="4">
    <source>
        <dbReference type="ARBA" id="ARBA00022692"/>
    </source>
</evidence>
<feature type="domain" description="TonB-dependent receptor plug" evidence="11">
    <location>
        <begin position="225"/>
        <end position="333"/>
    </location>
</feature>
<keyword evidence="14" id="KW-1185">Reference proteome</keyword>
<dbReference type="Pfam" id="PF07715">
    <property type="entry name" value="Plug"/>
    <property type="match status" value="1"/>
</dbReference>
<dbReference type="Pfam" id="PF16344">
    <property type="entry name" value="FecR_C"/>
    <property type="match status" value="1"/>
</dbReference>
<keyword evidence="2 8" id="KW-0813">Transport</keyword>
<dbReference type="InterPro" id="IPR039426">
    <property type="entry name" value="TonB-dep_rcpt-like"/>
</dbReference>
<dbReference type="GO" id="GO:0009279">
    <property type="term" value="C:cell outer membrane"/>
    <property type="evidence" value="ECO:0007669"/>
    <property type="project" value="UniProtKB-SubCell"/>
</dbReference>
<keyword evidence="5 9" id="KW-0798">TonB box</keyword>
<evidence type="ECO:0000256" key="6">
    <source>
        <dbReference type="ARBA" id="ARBA00023136"/>
    </source>
</evidence>
<keyword evidence="7 8" id="KW-0998">Cell outer membrane</keyword>
<dbReference type="Proteomes" id="UP001403385">
    <property type="component" value="Unassembled WGS sequence"/>
</dbReference>
<dbReference type="EMBL" id="JBDKWZ010000003">
    <property type="protein sequence ID" value="MEN7547730.1"/>
    <property type="molecule type" value="Genomic_DNA"/>
</dbReference>
<dbReference type="Gene3D" id="2.40.170.20">
    <property type="entry name" value="TonB-dependent receptor, beta-barrel domain"/>
    <property type="match status" value="1"/>
</dbReference>